<keyword evidence="2" id="KW-1185">Reference proteome</keyword>
<dbReference type="AlphaFoldDB" id="A0AAP0FAD2"/>
<dbReference type="Proteomes" id="UP001420932">
    <property type="component" value="Unassembled WGS sequence"/>
</dbReference>
<name>A0AAP0FAD2_9MAGN</name>
<reference evidence="1 2" key="1">
    <citation type="submission" date="2024-01" db="EMBL/GenBank/DDBJ databases">
        <title>Genome assemblies of Stephania.</title>
        <authorList>
            <person name="Yang L."/>
        </authorList>
    </citation>
    <scope>NUCLEOTIDE SEQUENCE [LARGE SCALE GENOMIC DNA]</scope>
    <source>
        <strain evidence="1">YNDBR</strain>
        <tissue evidence="1">Leaf</tissue>
    </source>
</reference>
<dbReference type="EMBL" id="JBBNAF010000010">
    <property type="protein sequence ID" value="KAK9107749.1"/>
    <property type="molecule type" value="Genomic_DNA"/>
</dbReference>
<evidence type="ECO:0000313" key="1">
    <source>
        <dbReference type="EMBL" id="KAK9107749.1"/>
    </source>
</evidence>
<proteinExistence type="predicted"/>
<sequence length="224" mass="25296">MRSYLEATSQQWNKTRYIEPFPNIVMIGYHSLTLDVEMDSWRVWGGTGEPFSHRGKWSISFQNTLNHRRVYEASFLSQSVYTLRSGIAKDFVIARVGGSLKNSCSKKVVANLALEDVEADLFGRYLALYLVQIARKEPVNMHYHSHSQGVVGGGAGDGVGPMVVISSYRNENKNSVSDFVANQKWNQRRNQKRNYPSLIPFLISNGIRDGLHKFMISVSDSVSD</sequence>
<gene>
    <name evidence="1" type="ORF">Syun_023760</name>
</gene>
<evidence type="ECO:0000313" key="2">
    <source>
        <dbReference type="Proteomes" id="UP001420932"/>
    </source>
</evidence>
<accession>A0AAP0FAD2</accession>
<protein>
    <submittedName>
        <fullName evidence="1">Uncharacterized protein</fullName>
    </submittedName>
</protein>
<organism evidence="1 2">
    <name type="scientific">Stephania yunnanensis</name>
    <dbReference type="NCBI Taxonomy" id="152371"/>
    <lineage>
        <taxon>Eukaryota</taxon>
        <taxon>Viridiplantae</taxon>
        <taxon>Streptophyta</taxon>
        <taxon>Embryophyta</taxon>
        <taxon>Tracheophyta</taxon>
        <taxon>Spermatophyta</taxon>
        <taxon>Magnoliopsida</taxon>
        <taxon>Ranunculales</taxon>
        <taxon>Menispermaceae</taxon>
        <taxon>Menispermoideae</taxon>
        <taxon>Cissampelideae</taxon>
        <taxon>Stephania</taxon>
    </lineage>
</organism>
<comment type="caution">
    <text evidence="1">The sequence shown here is derived from an EMBL/GenBank/DDBJ whole genome shotgun (WGS) entry which is preliminary data.</text>
</comment>